<comment type="pathway">
    <text evidence="1">Cofactor biosynthesis; ubiquinone biosynthesis [regulation].</text>
</comment>
<protein>
    <submittedName>
        <fullName evidence="15">Ubiquinone biosynthesis regulatory protein kinase UbiB</fullName>
    </submittedName>
</protein>
<dbReference type="NCBIfam" id="TIGR01982">
    <property type="entry name" value="UbiB"/>
    <property type="match status" value="1"/>
</dbReference>
<dbReference type="Pfam" id="PF03109">
    <property type="entry name" value="ABC1"/>
    <property type="match status" value="1"/>
</dbReference>
<sequence>MVGARHLVRLLVIQRVLARHRLDEIILAIHLFRPFRFLLYLSPFYWLRRDRSPAVDAVKGERIRRALEDLGPVFVKLGQMFSTRRDLLPDDIADELTKLQDAVPPFPGSEAKDIVATALGGPLENFFESFDETPLASASIAQVHAARTHDGRDVVVKVVRPDIEARIRQDLGLAKQMASLAERYWSEGRRLHLKHIVADYEQIILDELDMMREAANLSQVRRNFADGESVLTVPEPDWQLTRENILVMERVHGIPVGDLEALRQHGVDLKRLSELGVEIFFTQVFRDNFFHADMHPGNIMVDVSDPAQPGYVAVDFGIMGSLTEDDQRYLAENFLAFFNRDYKKVAQLHLDSGWVPATAQIGELESAFRSVCEPIFERPFSEISFALLLLKLFRTGRRFGMEVQPQLVLLQKTLLYIEGLGKQLYPDLDLWATAMPFLENWIRQRKGFEGFKQKVQQHGPELVEQIPEIPGMIYEVLKQAQDGKLALEWKSSELEKIRSELRTNRHALYSAIAGGSMLITSALLLNFGYLTTGTVLAAISAIVLLRSWPEK</sequence>
<evidence type="ECO:0000256" key="13">
    <source>
        <dbReference type="SAM" id="Phobius"/>
    </source>
</evidence>
<evidence type="ECO:0000313" key="16">
    <source>
        <dbReference type="Proteomes" id="UP000654401"/>
    </source>
</evidence>
<evidence type="ECO:0000256" key="2">
    <source>
        <dbReference type="ARBA" id="ARBA00009670"/>
    </source>
</evidence>
<accession>A0A8J6P314</accession>
<evidence type="ECO:0000256" key="5">
    <source>
        <dbReference type="ARBA" id="ARBA00022679"/>
    </source>
</evidence>
<keyword evidence="12 13" id="KW-0472">Membrane</keyword>
<keyword evidence="6" id="KW-0831">Ubiquinone biosynthesis</keyword>
<comment type="similarity">
    <text evidence="2">Belongs to the protein kinase superfamily. ADCK protein kinase family.</text>
</comment>
<evidence type="ECO:0000256" key="9">
    <source>
        <dbReference type="ARBA" id="ARBA00022777"/>
    </source>
</evidence>
<keyword evidence="3" id="KW-1003">Cell membrane</keyword>
<dbReference type="InterPro" id="IPR045308">
    <property type="entry name" value="UbiB_bact"/>
</dbReference>
<keyword evidence="10" id="KW-0067">ATP-binding</keyword>
<keyword evidence="15" id="KW-0830">Ubiquinone</keyword>
<dbReference type="PANTHER" id="PTHR10566:SF113">
    <property type="entry name" value="PROTEIN ACTIVITY OF BC1 COMPLEX KINASE 7, CHLOROPLASTIC"/>
    <property type="match status" value="1"/>
</dbReference>
<evidence type="ECO:0000256" key="10">
    <source>
        <dbReference type="ARBA" id="ARBA00022840"/>
    </source>
</evidence>
<evidence type="ECO:0000256" key="8">
    <source>
        <dbReference type="ARBA" id="ARBA00022741"/>
    </source>
</evidence>
<dbReference type="Proteomes" id="UP000654401">
    <property type="component" value="Unassembled WGS sequence"/>
</dbReference>
<name>A0A8J6P314_9GAMM</name>
<evidence type="ECO:0000259" key="14">
    <source>
        <dbReference type="Pfam" id="PF03109"/>
    </source>
</evidence>
<dbReference type="PANTHER" id="PTHR10566">
    <property type="entry name" value="CHAPERONE-ACTIVITY OF BC1 COMPLEX CABC1 -RELATED"/>
    <property type="match status" value="1"/>
</dbReference>
<keyword evidence="11 13" id="KW-1133">Transmembrane helix</keyword>
<dbReference type="GO" id="GO:0016301">
    <property type="term" value="F:kinase activity"/>
    <property type="evidence" value="ECO:0007669"/>
    <property type="project" value="UniProtKB-KW"/>
</dbReference>
<keyword evidence="8" id="KW-0547">Nucleotide-binding</keyword>
<evidence type="ECO:0000256" key="4">
    <source>
        <dbReference type="ARBA" id="ARBA00022519"/>
    </source>
</evidence>
<dbReference type="NCBIfam" id="NF003404">
    <property type="entry name" value="PRK04750.1"/>
    <property type="match status" value="1"/>
</dbReference>
<dbReference type="InterPro" id="IPR011009">
    <property type="entry name" value="Kinase-like_dom_sf"/>
</dbReference>
<evidence type="ECO:0000256" key="7">
    <source>
        <dbReference type="ARBA" id="ARBA00022692"/>
    </source>
</evidence>
<dbReference type="InterPro" id="IPR004147">
    <property type="entry name" value="ABC1_dom"/>
</dbReference>
<keyword evidence="9" id="KW-0418">Kinase</keyword>
<dbReference type="EMBL" id="JACNFK010000017">
    <property type="protein sequence ID" value="MBC8519154.1"/>
    <property type="molecule type" value="Genomic_DNA"/>
</dbReference>
<feature type="domain" description="ABC1 atypical kinase-like" evidence="14">
    <location>
        <begin position="98"/>
        <end position="348"/>
    </location>
</feature>
<keyword evidence="4" id="KW-0997">Cell inner membrane</keyword>
<dbReference type="GO" id="GO:0006744">
    <property type="term" value="P:ubiquinone biosynthetic process"/>
    <property type="evidence" value="ECO:0007669"/>
    <property type="project" value="UniProtKB-UniPathway"/>
</dbReference>
<evidence type="ECO:0000256" key="6">
    <source>
        <dbReference type="ARBA" id="ARBA00022688"/>
    </source>
</evidence>
<dbReference type="InterPro" id="IPR050154">
    <property type="entry name" value="UbiB_kinase"/>
</dbReference>
<proteinExistence type="inferred from homology"/>
<evidence type="ECO:0000256" key="11">
    <source>
        <dbReference type="ARBA" id="ARBA00022989"/>
    </source>
</evidence>
<gene>
    <name evidence="15" type="primary">ubiB</name>
    <name evidence="15" type="ORF">H8D24_01915</name>
</gene>
<evidence type="ECO:0000313" key="15">
    <source>
        <dbReference type="EMBL" id="MBC8519154.1"/>
    </source>
</evidence>
<evidence type="ECO:0000256" key="12">
    <source>
        <dbReference type="ARBA" id="ARBA00023136"/>
    </source>
</evidence>
<evidence type="ECO:0000256" key="1">
    <source>
        <dbReference type="ARBA" id="ARBA00005020"/>
    </source>
</evidence>
<keyword evidence="7 13" id="KW-0812">Transmembrane</keyword>
<dbReference type="UniPathway" id="UPA00232"/>
<evidence type="ECO:0000256" key="3">
    <source>
        <dbReference type="ARBA" id="ARBA00022475"/>
    </source>
</evidence>
<dbReference type="InterPro" id="IPR010232">
    <property type="entry name" value="UbiB"/>
</dbReference>
<comment type="caution">
    <text evidence="15">The sequence shown here is derived from an EMBL/GenBank/DDBJ whole genome shotgun (WGS) entry which is preliminary data.</text>
</comment>
<feature type="transmembrane region" description="Helical" evidence="13">
    <location>
        <begin position="530"/>
        <end position="548"/>
    </location>
</feature>
<keyword evidence="5" id="KW-0808">Transferase</keyword>
<organism evidence="15 16">
    <name type="scientific">Candidatus Thiopontia autotrophica</name>
    <dbReference type="NCBI Taxonomy" id="2841688"/>
    <lineage>
        <taxon>Bacteria</taxon>
        <taxon>Pseudomonadati</taxon>
        <taxon>Pseudomonadota</taxon>
        <taxon>Gammaproteobacteria</taxon>
        <taxon>Candidatus Thiopontia</taxon>
    </lineage>
</organism>
<dbReference type="SUPFAM" id="SSF56112">
    <property type="entry name" value="Protein kinase-like (PK-like)"/>
    <property type="match status" value="1"/>
</dbReference>
<dbReference type="CDD" id="cd13972">
    <property type="entry name" value="UbiB"/>
    <property type="match status" value="1"/>
</dbReference>
<dbReference type="AlphaFoldDB" id="A0A8J6P314"/>
<dbReference type="GO" id="GO:0005524">
    <property type="term" value="F:ATP binding"/>
    <property type="evidence" value="ECO:0007669"/>
    <property type="project" value="UniProtKB-KW"/>
</dbReference>
<reference evidence="15 16" key="1">
    <citation type="submission" date="2020-08" db="EMBL/GenBank/DDBJ databases">
        <title>Bridging the membrane lipid divide: bacteria of the FCB group superphylum have the potential to synthesize archaeal ether lipids.</title>
        <authorList>
            <person name="Villanueva L."/>
            <person name="Von Meijenfeldt F.A.B."/>
            <person name="Westbye A.B."/>
            <person name="Yadav S."/>
            <person name="Hopmans E.C."/>
            <person name="Dutilh B.E."/>
            <person name="Sinninghe Damste J.S."/>
        </authorList>
    </citation>
    <scope>NUCLEOTIDE SEQUENCE [LARGE SCALE GENOMIC DNA]</scope>
    <source>
        <strain evidence="15">NIOZ-UU100</strain>
    </source>
</reference>